<keyword evidence="1" id="KW-0732">Signal</keyword>
<reference evidence="2 3" key="1">
    <citation type="journal article" date="2008" name="Nature">
        <title>The genome of the model beetle and pest Tribolium castaneum.</title>
        <authorList>
            <consortium name="Tribolium Genome Sequencing Consortium"/>
            <person name="Richards S."/>
            <person name="Gibbs R.A."/>
            <person name="Weinstock G.M."/>
            <person name="Brown S.J."/>
            <person name="Denell R."/>
            <person name="Beeman R.W."/>
            <person name="Gibbs R."/>
            <person name="Beeman R.W."/>
            <person name="Brown S.J."/>
            <person name="Bucher G."/>
            <person name="Friedrich M."/>
            <person name="Grimmelikhuijzen C.J."/>
            <person name="Klingler M."/>
            <person name="Lorenzen M."/>
            <person name="Richards S."/>
            <person name="Roth S."/>
            <person name="Schroder R."/>
            <person name="Tautz D."/>
            <person name="Zdobnov E.M."/>
            <person name="Muzny D."/>
            <person name="Gibbs R.A."/>
            <person name="Weinstock G.M."/>
            <person name="Attaway T."/>
            <person name="Bell S."/>
            <person name="Buhay C.J."/>
            <person name="Chandrabose M.N."/>
            <person name="Chavez D."/>
            <person name="Clerk-Blankenburg K.P."/>
            <person name="Cree A."/>
            <person name="Dao M."/>
            <person name="Davis C."/>
            <person name="Chacko J."/>
            <person name="Dinh H."/>
            <person name="Dugan-Rocha S."/>
            <person name="Fowler G."/>
            <person name="Garner T.T."/>
            <person name="Garnes J."/>
            <person name="Gnirke A."/>
            <person name="Hawes A."/>
            <person name="Hernandez J."/>
            <person name="Hines S."/>
            <person name="Holder M."/>
            <person name="Hume J."/>
            <person name="Jhangiani S.N."/>
            <person name="Joshi V."/>
            <person name="Khan Z.M."/>
            <person name="Jackson L."/>
            <person name="Kovar C."/>
            <person name="Kowis A."/>
            <person name="Lee S."/>
            <person name="Lewis L.R."/>
            <person name="Margolis J."/>
            <person name="Morgan M."/>
            <person name="Nazareth L.V."/>
            <person name="Nguyen N."/>
            <person name="Okwuonu G."/>
            <person name="Parker D."/>
            <person name="Richards S."/>
            <person name="Ruiz S.J."/>
            <person name="Santibanez J."/>
            <person name="Savard J."/>
            <person name="Scherer S.E."/>
            <person name="Schneider B."/>
            <person name="Sodergren E."/>
            <person name="Tautz D."/>
            <person name="Vattahil S."/>
            <person name="Villasana D."/>
            <person name="White C.S."/>
            <person name="Wright R."/>
            <person name="Park Y."/>
            <person name="Beeman R.W."/>
            <person name="Lord J."/>
            <person name="Oppert B."/>
            <person name="Lorenzen M."/>
            <person name="Brown S."/>
            <person name="Wang L."/>
            <person name="Savard J."/>
            <person name="Tautz D."/>
            <person name="Richards S."/>
            <person name="Weinstock G."/>
            <person name="Gibbs R.A."/>
            <person name="Liu Y."/>
            <person name="Worley K."/>
            <person name="Weinstock G."/>
            <person name="Elsik C.G."/>
            <person name="Reese J.T."/>
            <person name="Elhaik E."/>
            <person name="Landan G."/>
            <person name="Graur D."/>
            <person name="Arensburger P."/>
            <person name="Atkinson P."/>
            <person name="Beeman R.W."/>
            <person name="Beidler J."/>
            <person name="Brown S.J."/>
            <person name="Demuth J.P."/>
            <person name="Drury D.W."/>
            <person name="Du Y.Z."/>
            <person name="Fujiwara H."/>
            <person name="Lorenzen M."/>
            <person name="Maselli V."/>
            <person name="Osanai M."/>
            <person name="Park Y."/>
            <person name="Robertson H.M."/>
            <person name="Tu Z."/>
            <person name="Wang J.J."/>
            <person name="Wang S."/>
            <person name="Richards S."/>
            <person name="Song H."/>
            <person name="Zhang L."/>
            <person name="Sodergren E."/>
            <person name="Werner D."/>
            <person name="Stanke M."/>
            <person name="Morgenstern B."/>
            <person name="Solovyev V."/>
            <person name="Kosarev P."/>
            <person name="Brown G."/>
            <person name="Chen H.C."/>
            <person name="Ermolaeva O."/>
            <person name="Hlavina W."/>
            <person name="Kapustin Y."/>
            <person name="Kiryutin B."/>
            <person name="Kitts P."/>
            <person name="Maglott D."/>
            <person name="Pruitt K."/>
            <person name="Sapojnikov V."/>
            <person name="Souvorov A."/>
            <person name="Mackey A.J."/>
            <person name="Waterhouse R.M."/>
            <person name="Wyder S."/>
            <person name="Zdobnov E.M."/>
            <person name="Zdobnov E.M."/>
            <person name="Wyder S."/>
            <person name="Kriventseva E.V."/>
            <person name="Kadowaki T."/>
            <person name="Bork P."/>
            <person name="Aranda M."/>
            <person name="Bao R."/>
            <person name="Beermann A."/>
            <person name="Berns N."/>
            <person name="Bolognesi R."/>
            <person name="Bonneton F."/>
            <person name="Bopp D."/>
            <person name="Brown S.J."/>
            <person name="Bucher G."/>
            <person name="Butts T."/>
            <person name="Chaumot A."/>
            <person name="Denell R.E."/>
            <person name="Ferrier D.E."/>
            <person name="Friedrich M."/>
            <person name="Gordon C.M."/>
            <person name="Jindra M."/>
            <person name="Klingler M."/>
            <person name="Lan Q."/>
            <person name="Lattorff H.M."/>
            <person name="Laudet V."/>
            <person name="von Levetsow C."/>
            <person name="Liu Z."/>
            <person name="Lutz R."/>
            <person name="Lynch J.A."/>
            <person name="da Fonseca R.N."/>
            <person name="Posnien N."/>
            <person name="Reuter R."/>
            <person name="Roth S."/>
            <person name="Savard J."/>
            <person name="Schinko J.B."/>
            <person name="Schmitt C."/>
            <person name="Schoppmeier M."/>
            <person name="Schroder R."/>
            <person name="Shippy T.D."/>
            <person name="Simonnet F."/>
            <person name="Marques-Souza H."/>
            <person name="Tautz D."/>
            <person name="Tomoyasu Y."/>
            <person name="Trauner J."/>
            <person name="Van der Zee M."/>
            <person name="Vervoort M."/>
            <person name="Wittkopp N."/>
            <person name="Wimmer E.A."/>
            <person name="Yang X."/>
            <person name="Jones A.K."/>
            <person name="Sattelle D.B."/>
            <person name="Ebert P.R."/>
            <person name="Nelson D."/>
            <person name="Scott J.G."/>
            <person name="Beeman R.W."/>
            <person name="Muthukrishnan S."/>
            <person name="Kramer K.J."/>
            <person name="Arakane Y."/>
            <person name="Beeman R.W."/>
            <person name="Zhu Q."/>
            <person name="Hogenkamp D."/>
            <person name="Dixit R."/>
            <person name="Oppert B."/>
            <person name="Jiang H."/>
            <person name="Zou Z."/>
            <person name="Marshall J."/>
            <person name="Elpidina E."/>
            <person name="Vinokurov K."/>
            <person name="Oppert C."/>
            <person name="Zou Z."/>
            <person name="Evans J."/>
            <person name="Lu Z."/>
            <person name="Zhao P."/>
            <person name="Sumathipala N."/>
            <person name="Altincicek B."/>
            <person name="Vilcinskas A."/>
            <person name="Williams M."/>
            <person name="Hultmark D."/>
            <person name="Hetru C."/>
            <person name="Jiang H."/>
            <person name="Grimmelikhuijzen C.J."/>
            <person name="Hauser F."/>
            <person name="Cazzamali G."/>
            <person name="Williamson M."/>
            <person name="Park Y."/>
            <person name="Li B."/>
            <person name="Tanaka Y."/>
            <person name="Predel R."/>
            <person name="Neupert S."/>
            <person name="Schachtner J."/>
            <person name="Verleyen P."/>
            <person name="Raible F."/>
            <person name="Bork P."/>
            <person name="Friedrich M."/>
            <person name="Walden K.K."/>
            <person name="Robertson H.M."/>
            <person name="Angeli S."/>
            <person name="Foret S."/>
            <person name="Bucher G."/>
            <person name="Schuetz S."/>
            <person name="Maleszka R."/>
            <person name="Wimmer E.A."/>
            <person name="Beeman R.W."/>
            <person name="Lorenzen M."/>
            <person name="Tomoyasu Y."/>
            <person name="Miller S.C."/>
            <person name="Grossmann D."/>
            <person name="Bucher G."/>
        </authorList>
    </citation>
    <scope>NUCLEOTIDE SEQUENCE [LARGE SCALE GENOMIC DNA]</scope>
    <source>
        <strain evidence="2 3">Georgia GA2</strain>
    </source>
</reference>
<evidence type="ECO:0000313" key="3">
    <source>
        <dbReference type="Proteomes" id="UP000007266"/>
    </source>
</evidence>
<organism evidence="2 3">
    <name type="scientific">Tribolium castaneum</name>
    <name type="common">Red flour beetle</name>
    <dbReference type="NCBI Taxonomy" id="7070"/>
    <lineage>
        <taxon>Eukaryota</taxon>
        <taxon>Metazoa</taxon>
        <taxon>Ecdysozoa</taxon>
        <taxon>Arthropoda</taxon>
        <taxon>Hexapoda</taxon>
        <taxon>Insecta</taxon>
        <taxon>Pterygota</taxon>
        <taxon>Neoptera</taxon>
        <taxon>Endopterygota</taxon>
        <taxon>Coleoptera</taxon>
        <taxon>Polyphaga</taxon>
        <taxon>Cucujiformia</taxon>
        <taxon>Tenebrionidae</taxon>
        <taxon>Tenebrionidae incertae sedis</taxon>
        <taxon>Tribolium</taxon>
    </lineage>
</organism>
<proteinExistence type="predicted"/>
<dbReference type="KEGG" id="tca:656531"/>
<evidence type="ECO:0000313" key="2">
    <source>
        <dbReference type="EMBL" id="KYB26133.1"/>
    </source>
</evidence>
<dbReference type="OrthoDB" id="10296320at2759"/>
<evidence type="ECO:0000256" key="1">
    <source>
        <dbReference type="SAM" id="SignalP"/>
    </source>
</evidence>
<accession>A0A139WDW6</accession>
<feature type="chain" id="PRO_5007299749" description="Protein quiver" evidence="1">
    <location>
        <begin position="20"/>
        <end position="192"/>
    </location>
</feature>
<feature type="signal peptide" evidence="1">
    <location>
        <begin position="1"/>
        <end position="19"/>
    </location>
</feature>
<sequence length="192" mass="22916">MIPQLLFLVLVIFRISVNSVRTCYFCADFFENCDANDRSDTPKKMNCDTFKVNREQSMLEYFREPNFLTNYDIYHLFGPALSERNVKKLCIKVVYGYKDHNGIYDDGKNFVSYQELRNLTFQSCMFERFAYYKNACDYFQQRMGRKIKNVSLFDFYHCQTCRRHECNGQSRTGFSWDLGLVCLIFVYLVARD</sequence>
<name>A0A139WDW6_TRICA</name>
<protein>
    <recommendedName>
        <fullName evidence="4">Protein quiver</fullName>
    </recommendedName>
</protein>
<keyword evidence="3" id="KW-1185">Reference proteome</keyword>
<dbReference type="AlphaFoldDB" id="A0A139WDW6"/>
<reference evidence="2 3" key="2">
    <citation type="journal article" date="2010" name="Nucleic Acids Res.">
        <title>BeetleBase in 2010: revisions to provide comprehensive genomic information for Tribolium castaneum.</title>
        <authorList>
            <person name="Kim H.S."/>
            <person name="Murphy T."/>
            <person name="Xia J."/>
            <person name="Caragea D."/>
            <person name="Park Y."/>
            <person name="Beeman R.W."/>
            <person name="Lorenzen M.D."/>
            <person name="Butcher S."/>
            <person name="Manak J.R."/>
            <person name="Brown S.J."/>
        </authorList>
    </citation>
    <scope>GENOME REANNOTATION</scope>
    <source>
        <strain evidence="2 3">Georgia GA2</strain>
    </source>
</reference>
<dbReference type="InParanoid" id="A0A139WDW6"/>
<dbReference type="EMBL" id="KQ971357">
    <property type="protein sequence ID" value="KYB26133.1"/>
    <property type="molecule type" value="Genomic_DNA"/>
</dbReference>
<dbReference type="Proteomes" id="UP000007266">
    <property type="component" value="Linkage group 8"/>
</dbReference>
<evidence type="ECO:0008006" key="4">
    <source>
        <dbReference type="Google" id="ProtNLM"/>
    </source>
</evidence>
<gene>
    <name evidence="2" type="primary">AUGUSTUS-3.0.2_33987</name>
    <name evidence="2" type="ORF">TcasGA2_TC033987</name>
</gene>